<dbReference type="AlphaFoldDB" id="C3XB93"/>
<sequence>MKKIPLGTSKMFVSKIGLGTMTFGDQNNEEEAFRLLDYAVERDINFIDTAEMYPVMPQAKTQGLSEIIIGNWMQSRGNRDKIVLATKIAGPSRSMPWIRDGKNDLDEKNIRLAVESSLKRLKTDYIDLYQLHWPSRNVPFFGKNVFNPKNDRPCIPIEETLVALDKMISEGKIRHIGISNESAWGLMEYIKLSEMRGLPRIVSIQNAYNLTDRHFEIGMDEVCFRENVGLIAYSPLAFGQLSGKYIDNPKTRGRMTLFTSDWMMHYRRPAVLDATRRYVELARDNGMTPAQLSLAWCYSRWFIDATVIGATQMSHLQENIDAIDISLSDEIVDHINGIHASITNPAL</sequence>
<proteinExistence type="predicted"/>
<dbReference type="InterPro" id="IPR036812">
    <property type="entry name" value="NAD(P)_OxRdtase_dom_sf"/>
</dbReference>
<dbReference type="SUPFAM" id="SSF51430">
    <property type="entry name" value="NAD(P)-linked oxidoreductase"/>
    <property type="match status" value="1"/>
</dbReference>
<dbReference type="EMBL" id="GG658170">
    <property type="protein sequence ID" value="EEO30469.1"/>
    <property type="molecule type" value="Genomic_DNA"/>
</dbReference>
<organism evidence="3 4">
    <name type="scientific">Oxalobacter formigenes OXCC13</name>
    <dbReference type="NCBI Taxonomy" id="556269"/>
    <lineage>
        <taxon>Bacteria</taxon>
        <taxon>Pseudomonadati</taxon>
        <taxon>Pseudomonadota</taxon>
        <taxon>Betaproteobacteria</taxon>
        <taxon>Burkholderiales</taxon>
        <taxon>Oxalobacteraceae</taxon>
        <taxon>Oxalobacter</taxon>
    </lineage>
</organism>
<dbReference type="InterPro" id="IPR020471">
    <property type="entry name" value="AKR"/>
</dbReference>
<keyword evidence="1" id="KW-0560">Oxidoreductase</keyword>
<evidence type="ECO:0000313" key="3">
    <source>
        <dbReference type="EMBL" id="EEO30469.1"/>
    </source>
</evidence>
<evidence type="ECO:0000313" key="4">
    <source>
        <dbReference type="Proteomes" id="UP000005089"/>
    </source>
</evidence>
<dbReference type="RefSeq" id="WP_005881651.1">
    <property type="nucleotide sequence ID" value="NZ_CP019430.1"/>
</dbReference>
<evidence type="ECO:0000259" key="2">
    <source>
        <dbReference type="Pfam" id="PF00248"/>
    </source>
</evidence>
<dbReference type="PANTHER" id="PTHR43364:SF4">
    <property type="entry name" value="NAD(P)-LINKED OXIDOREDUCTASE SUPERFAMILY PROTEIN"/>
    <property type="match status" value="1"/>
</dbReference>
<dbReference type="InterPro" id="IPR023210">
    <property type="entry name" value="NADP_OxRdtase_dom"/>
</dbReference>
<dbReference type="PANTHER" id="PTHR43364">
    <property type="entry name" value="NADH-SPECIFIC METHYLGLYOXAL REDUCTASE-RELATED"/>
    <property type="match status" value="1"/>
</dbReference>
<dbReference type="eggNOG" id="COG0667">
    <property type="taxonomic scope" value="Bacteria"/>
</dbReference>
<dbReference type="GeneID" id="77134510"/>
<keyword evidence="4" id="KW-1185">Reference proteome</keyword>
<dbReference type="Pfam" id="PF00248">
    <property type="entry name" value="Aldo_ket_red"/>
    <property type="match status" value="1"/>
</dbReference>
<dbReference type="Proteomes" id="UP000005089">
    <property type="component" value="Unassembled WGS sequence"/>
</dbReference>
<dbReference type="STRING" id="847.BRW83_0603"/>
<dbReference type="OrthoDB" id="5488419at2"/>
<accession>C3XB93</accession>
<dbReference type="HOGENOM" id="CLU_023205_2_0_4"/>
<dbReference type="GO" id="GO:0016491">
    <property type="term" value="F:oxidoreductase activity"/>
    <property type="evidence" value="ECO:0007669"/>
    <property type="project" value="UniProtKB-KW"/>
</dbReference>
<dbReference type="Gene3D" id="3.20.20.100">
    <property type="entry name" value="NADP-dependent oxidoreductase domain"/>
    <property type="match status" value="1"/>
</dbReference>
<dbReference type="InterPro" id="IPR050523">
    <property type="entry name" value="AKR_Detox_Biosynth"/>
</dbReference>
<evidence type="ECO:0000256" key="1">
    <source>
        <dbReference type="ARBA" id="ARBA00023002"/>
    </source>
</evidence>
<dbReference type="CDD" id="cd19094">
    <property type="entry name" value="AKR_Tas-like"/>
    <property type="match status" value="1"/>
</dbReference>
<reference evidence="3 4" key="1">
    <citation type="submission" date="2009-02" db="EMBL/GenBank/DDBJ databases">
        <title>The Genome Sequence of Oxalobacter formigenes OXCC13.</title>
        <authorList>
            <consortium name="The Broad Institute Genome Sequencing Platform"/>
            <person name="Ward D."/>
            <person name="Young S.K."/>
            <person name="Kodira C.D."/>
            <person name="Zeng Q."/>
            <person name="Koehrsen M."/>
            <person name="Alvarado L."/>
            <person name="Berlin A."/>
            <person name="Borenstein D."/>
            <person name="Chen Z."/>
            <person name="Engels R."/>
            <person name="Freedman E."/>
            <person name="Gellesch M."/>
            <person name="Goldberg J."/>
            <person name="Griggs A."/>
            <person name="Gujja S."/>
            <person name="Heiman D."/>
            <person name="Hepburn T."/>
            <person name="Howarth C."/>
            <person name="Jen D."/>
            <person name="Larson L."/>
            <person name="Lewis B."/>
            <person name="Mehta T."/>
            <person name="Park D."/>
            <person name="Pearson M."/>
            <person name="Roberts A."/>
            <person name="Saif S."/>
            <person name="Shea T."/>
            <person name="Shenoy N."/>
            <person name="Sisk P."/>
            <person name="Stolte C."/>
            <person name="Sykes S."/>
            <person name="Walk T."/>
            <person name="White J."/>
            <person name="Yandava C."/>
            <person name="Allison M.J."/>
            <person name="Lander E."/>
            <person name="Nusbaum C."/>
            <person name="Galagan J."/>
            <person name="Birren B."/>
        </authorList>
    </citation>
    <scope>NUCLEOTIDE SEQUENCE [LARGE SCALE GENOMIC DNA]</scope>
    <source>
        <strain evidence="3 4">OXCC13</strain>
    </source>
</reference>
<dbReference type="PRINTS" id="PR00069">
    <property type="entry name" value="ALDKETRDTASE"/>
</dbReference>
<gene>
    <name evidence="3" type="ORF">OFBG_01497</name>
</gene>
<feature type="domain" description="NADP-dependent oxidoreductase" evidence="2">
    <location>
        <begin position="15"/>
        <end position="338"/>
    </location>
</feature>
<name>C3XB93_OXAFO</name>
<protein>
    <submittedName>
        <fullName evidence="3">Oxidoreductase, aldo/keto reductase family protein</fullName>
    </submittedName>
</protein>